<evidence type="ECO:0000256" key="9">
    <source>
        <dbReference type="SAM" id="Phobius"/>
    </source>
</evidence>
<keyword evidence="4 8" id="KW-0560">Oxidoreductase</keyword>
<reference evidence="10" key="2">
    <citation type="submission" date="2021-01" db="UniProtKB">
        <authorList>
            <consortium name="EnsemblMetazoa"/>
        </authorList>
    </citation>
    <scope>IDENTIFICATION</scope>
</reference>
<dbReference type="InterPro" id="IPR017972">
    <property type="entry name" value="Cyt_P450_CS"/>
</dbReference>
<comment type="similarity">
    <text evidence="2 8">Belongs to the cytochrome P450 family.</text>
</comment>
<dbReference type="InParanoid" id="A0A7M7MY12"/>
<reference evidence="11" key="1">
    <citation type="submission" date="2015-02" db="EMBL/GenBank/DDBJ databases">
        <title>Genome sequencing for Strongylocentrotus purpuratus.</title>
        <authorList>
            <person name="Murali S."/>
            <person name="Liu Y."/>
            <person name="Vee V."/>
            <person name="English A."/>
            <person name="Wang M."/>
            <person name="Skinner E."/>
            <person name="Han Y."/>
            <person name="Muzny D.M."/>
            <person name="Worley K.C."/>
            <person name="Gibbs R.A."/>
        </authorList>
    </citation>
    <scope>NUCLEOTIDE SEQUENCE</scope>
</reference>
<keyword evidence="6 8" id="KW-0503">Monooxygenase</keyword>
<feature type="binding site" description="axial binding residue" evidence="7">
    <location>
        <position position="451"/>
    </location>
    <ligand>
        <name>heme</name>
        <dbReference type="ChEBI" id="CHEBI:30413"/>
    </ligand>
    <ligandPart>
        <name>Fe</name>
        <dbReference type="ChEBI" id="CHEBI:18248"/>
    </ligandPart>
</feature>
<dbReference type="PRINTS" id="PR00463">
    <property type="entry name" value="EP450I"/>
</dbReference>
<dbReference type="GO" id="GO:0005737">
    <property type="term" value="C:cytoplasm"/>
    <property type="evidence" value="ECO:0000318"/>
    <property type="project" value="GO_Central"/>
</dbReference>
<dbReference type="GO" id="GO:0020037">
    <property type="term" value="F:heme binding"/>
    <property type="evidence" value="ECO:0000318"/>
    <property type="project" value="GO_Central"/>
</dbReference>
<evidence type="ECO:0000313" key="10">
    <source>
        <dbReference type="EnsemblMetazoa" id="XP_030828393"/>
    </source>
</evidence>
<sequence length="507" mass="57722">MAFSFGNLLSALMLSWTTSIILVLFVLVLIITWLHQKPKDFPPGPRGLPIFGNVFAFEQDDAFADTLMRWGKEYGPVYGVSIGLSNDVVVCGAEMIKTLLVKKGLDFADKPKLVEADLYNKDRRGIFVSGCTDGWAKQRHFAHTTLRGMGFGKVALEPIIQEEVDDTIKQFTSYNGQPFDPQGPLATNSSNIICRLIFGHRFEHNDPEFHQLMNYLRGIMGFRAEGEVMVFPFLQHAYIYKERWQTNHVSVQNMFKYFGGKIDEHKSRLSNSTASNQEHEVLDFIDAYLMHAVKDPVHFNDEELKVLLSDLFIAGSDTVSTTLCWAILYLAAYPDIQEEVQAEIQEVIGDEPVCLSHRGSMPYTEATLMELQRLASVVPIVPHAAFRDSELGGYHIPKGTRMWINMWSLFRDPVDWPNPNKCDPHRFLNKDGTKVVHPDSFMPFSAGRRVCMGEQLAKMELFLFFVSLMQRFKYVFADPDTTPSFEGVVGLNRQPRPYKVKAILRNK</sequence>
<dbReference type="Gene3D" id="1.10.630.10">
    <property type="entry name" value="Cytochrome P450"/>
    <property type="match status" value="1"/>
</dbReference>
<evidence type="ECO:0000256" key="2">
    <source>
        <dbReference type="ARBA" id="ARBA00010617"/>
    </source>
</evidence>
<dbReference type="OrthoDB" id="1055148at2759"/>
<dbReference type="FunFam" id="1.10.630.10:FF:000036">
    <property type="entry name" value="CYtochrome P450 family"/>
    <property type="match status" value="1"/>
</dbReference>
<dbReference type="Pfam" id="PF00067">
    <property type="entry name" value="p450"/>
    <property type="match status" value="1"/>
</dbReference>
<dbReference type="AlphaFoldDB" id="A0A7M7MY12"/>
<comment type="cofactor">
    <cofactor evidence="1 7">
        <name>heme</name>
        <dbReference type="ChEBI" id="CHEBI:30413"/>
    </cofactor>
</comment>
<keyword evidence="9" id="KW-0472">Membrane</keyword>
<dbReference type="PROSITE" id="PS00086">
    <property type="entry name" value="CYTOCHROME_P450"/>
    <property type="match status" value="1"/>
</dbReference>
<organism evidence="10 11">
    <name type="scientific">Strongylocentrotus purpuratus</name>
    <name type="common">Purple sea urchin</name>
    <dbReference type="NCBI Taxonomy" id="7668"/>
    <lineage>
        <taxon>Eukaryota</taxon>
        <taxon>Metazoa</taxon>
        <taxon>Echinodermata</taxon>
        <taxon>Eleutherozoa</taxon>
        <taxon>Echinozoa</taxon>
        <taxon>Echinoidea</taxon>
        <taxon>Euechinoidea</taxon>
        <taxon>Echinacea</taxon>
        <taxon>Camarodonta</taxon>
        <taxon>Echinidea</taxon>
        <taxon>Strongylocentrotidae</taxon>
        <taxon>Strongylocentrotus</taxon>
    </lineage>
</organism>
<dbReference type="GO" id="GO:0008202">
    <property type="term" value="P:steroid metabolic process"/>
    <property type="evidence" value="ECO:0000318"/>
    <property type="project" value="GO_Central"/>
</dbReference>
<evidence type="ECO:0000256" key="4">
    <source>
        <dbReference type="ARBA" id="ARBA00023002"/>
    </source>
</evidence>
<dbReference type="SUPFAM" id="SSF48264">
    <property type="entry name" value="Cytochrome P450"/>
    <property type="match status" value="1"/>
</dbReference>
<protein>
    <submittedName>
        <fullName evidence="10">Uncharacterized protein</fullName>
    </submittedName>
</protein>
<proteinExistence type="inferred from homology"/>
<dbReference type="GO" id="GO:0016712">
    <property type="term" value="F:oxidoreductase activity, acting on paired donors, with incorporation or reduction of molecular oxygen, reduced flavin or flavoprotein as one donor, and incorporation of one atom of oxygen"/>
    <property type="evidence" value="ECO:0000318"/>
    <property type="project" value="GO_Central"/>
</dbReference>
<dbReference type="RefSeq" id="XP_030828393.1">
    <property type="nucleotide sequence ID" value="XM_030972533.1"/>
</dbReference>
<dbReference type="GeneID" id="115917891"/>
<dbReference type="KEGG" id="spu:115917891"/>
<evidence type="ECO:0000256" key="1">
    <source>
        <dbReference type="ARBA" id="ARBA00001971"/>
    </source>
</evidence>
<evidence type="ECO:0000256" key="3">
    <source>
        <dbReference type="ARBA" id="ARBA00022723"/>
    </source>
</evidence>
<dbReference type="Proteomes" id="UP000007110">
    <property type="component" value="Unassembled WGS sequence"/>
</dbReference>
<keyword evidence="9" id="KW-1133">Transmembrane helix</keyword>
<dbReference type="InterPro" id="IPR050182">
    <property type="entry name" value="Cytochrome_P450_fam2"/>
</dbReference>
<dbReference type="GO" id="GO:0005506">
    <property type="term" value="F:iron ion binding"/>
    <property type="evidence" value="ECO:0007669"/>
    <property type="project" value="InterPro"/>
</dbReference>
<evidence type="ECO:0000313" key="11">
    <source>
        <dbReference type="Proteomes" id="UP000007110"/>
    </source>
</evidence>
<dbReference type="GO" id="GO:0006805">
    <property type="term" value="P:xenobiotic metabolic process"/>
    <property type="evidence" value="ECO:0000318"/>
    <property type="project" value="GO_Central"/>
</dbReference>
<dbReference type="InterPro" id="IPR036396">
    <property type="entry name" value="Cyt_P450_sf"/>
</dbReference>
<dbReference type="GO" id="GO:0008395">
    <property type="term" value="F:steroid hydroxylase activity"/>
    <property type="evidence" value="ECO:0000318"/>
    <property type="project" value="GO_Central"/>
</dbReference>
<evidence type="ECO:0000256" key="7">
    <source>
        <dbReference type="PIRSR" id="PIRSR602401-1"/>
    </source>
</evidence>
<dbReference type="InterPro" id="IPR002401">
    <property type="entry name" value="Cyt_P450_E_grp-I"/>
</dbReference>
<keyword evidence="9" id="KW-0812">Transmembrane</keyword>
<dbReference type="PRINTS" id="PR00385">
    <property type="entry name" value="P450"/>
</dbReference>
<accession>A0A7M7MY12</accession>
<keyword evidence="5 7" id="KW-0408">Iron</keyword>
<evidence type="ECO:0000256" key="6">
    <source>
        <dbReference type="ARBA" id="ARBA00023033"/>
    </source>
</evidence>
<keyword evidence="3 7" id="KW-0479">Metal-binding</keyword>
<dbReference type="PANTHER" id="PTHR24300:SF397">
    <property type="entry name" value="CYTOCHROME P450 2U1"/>
    <property type="match status" value="1"/>
</dbReference>
<dbReference type="PANTHER" id="PTHR24300">
    <property type="entry name" value="CYTOCHROME P450 508A4-RELATED"/>
    <property type="match status" value="1"/>
</dbReference>
<evidence type="ECO:0000256" key="5">
    <source>
        <dbReference type="ARBA" id="ARBA00023004"/>
    </source>
</evidence>
<dbReference type="GO" id="GO:0006082">
    <property type="term" value="P:organic acid metabolic process"/>
    <property type="evidence" value="ECO:0000318"/>
    <property type="project" value="GO_Central"/>
</dbReference>
<name>A0A7M7MY12_STRPU</name>
<dbReference type="EnsemblMetazoa" id="XM_030972533">
    <property type="protein sequence ID" value="XP_030828393"/>
    <property type="gene ID" value="LOC115917891"/>
</dbReference>
<dbReference type="InterPro" id="IPR001128">
    <property type="entry name" value="Cyt_P450"/>
</dbReference>
<keyword evidence="7 8" id="KW-0349">Heme</keyword>
<evidence type="ECO:0000256" key="8">
    <source>
        <dbReference type="RuleBase" id="RU000461"/>
    </source>
</evidence>
<keyword evidence="11" id="KW-1185">Reference proteome</keyword>
<feature type="transmembrane region" description="Helical" evidence="9">
    <location>
        <begin position="12"/>
        <end position="34"/>
    </location>
</feature>